<dbReference type="Pfam" id="PF08569">
    <property type="entry name" value="Mo25"/>
    <property type="match status" value="1"/>
</dbReference>
<feature type="compositionally biased region" description="Low complexity" evidence="2">
    <location>
        <begin position="10"/>
        <end position="28"/>
    </location>
</feature>
<sequence length="219" mass="24017">MRVLDDARTSPAAAVSSESGESSARPAGQASAILDRTDRWLLVDRDDGVPVAVRGSGGGRGWGRPPGVVPLQAQDLDLVTYVLNNKDGCAGGRRDAKLEHRMLELSKGIKEMKGILYGNGADDPCEEACKQLTKEFFKKNTDTFRQFIVCLQYVNLDTQNDVTQVIANLQRQKVDSRLVASDYLEANLDLLEILMYGSHAKPKPFVSLMGLTLPFVHLI</sequence>
<dbReference type="EMBL" id="CM000763">
    <property type="protein sequence ID" value="OQU85418.1"/>
    <property type="molecule type" value="Genomic_DNA"/>
</dbReference>
<dbReference type="Gene3D" id="1.25.10.10">
    <property type="entry name" value="Leucine-rich Repeat Variant"/>
    <property type="match status" value="1"/>
</dbReference>
<dbReference type="GO" id="GO:0043539">
    <property type="term" value="F:protein serine/threonine kinase activator activity"/>
    <property type="evidence" value="ECO:0000318"/>
    <property type="project" value="GO_Central"/>
</dbReference>
<keyword evidence="4" id="KW-1185">Reference proteome</keyword>
<proteinExistence type="inferred from homology"/>
<dbReference type="Gramene" id="OQU85418">
    <property type="protein sequence ID" value="OQU85418"/>
    <property type="gene ID" value="SORBI_3004G235750"/>
</dbReference>
<reference evidence="3 4" key="1">
    <citation type="journal article" date="2009" name="Nature">
        <title>The Sorghum bicolor genome and the diversification of grasses.</title>
        <authorList>
            <person name="Paterson A.H."/>
            <person name="Bowers J.E."/>
            <person name="Bruggmann R."/>
            <person name="Dubchak I."/>
            <person name="Grimwood J."/>
            <person name="Gundlach H."/>
            <person name="Haberer G."/>
            <person name="Hellsten U."/>
            <person name="Mitros T."/>
            <person name="Poliakov A."/>
            <person name="Schmutz J."/>
            <person name="Spannagl M."/>
            <person name="Tang H."/>
            <person name="Wang X."/>
            <person name="Wicker T."/>
            <person name="Bharti A.K."/>
            <person name="Chapman J."/>
            <person name="Feltus F.A."/>
            <person name="Gowik U."/>
            <person name="Grigoriev I.V."/>
            <person name="Lyons E."/>
            <person name="Maher C.A."/>
            <person name="Martis M."/>
            <person name="Narechania A."/>
            <person name="Otillar R.P."/>
            <person name="Penning B.W."/>
            <person name="Salamov A.A."/>
            <person name="Wang Y."/>
            <person name="Zhang L."/>
            <person name="Carpita N.C."/>
            <person name="Freeling M."/>
            <person name="Gingle A.R."/>
            <person name="Hash C.T."/>
            <person name="Keller B."/>
            <person name="Klein P."/>
            <person name="Kresovich S."/>
            <person name="McCann M.C."/>
            <person name="Ming R."/>
            <person name="Peterson D.G."/>
            <person name="Mehboob-ur-Rahman"/>
            <person name="Ware D."/>
            <person name="Westhoff P."/>
            <person name="Mayer K.F."/>
            <person name="Messing J."/>
            <person name="Rokhsar D.S."/>
        </authorList>
    </citation>
    <scope>NUCLEOTIDE SEQUENCE [LARGE SCALE GENOMIC DNA]</scope>
    <source>
        <strain evidence="4">cv. BTx623</strain>
    </source>
</reference>
<feature type="region of interest" description="Disordered" evidence="2">
    <location>
        <begin position="1"/>
        <end position="30"/>
    </location>
</feature>
<dbReference type="STRING" id="4558.A0A1Z5RNY5"/>
<dbReference type="PANTHER" id="PTHR10182">
    <property type="entry name" value="CALCIUM-BINDING PROTEIN 39-RELATED"/>
    <property type="match status" value="1"/>
</dbReference>
<organism evidence="3 4">
    <name type="scientific">Sorghum bicolor</name>
    <name type="common">Sorghum</name>
    <name type="synonym">Sorghum vulgare</name>
    <dbReference type="NCBI Taxonomy" id="4558"/>
    <lineage>
        <taxon>Eukaryota</taxon>
        <taxon>Viridiplantae</taxon>
        <taxon>Streptophyta</taxon>
        <taxon>Embryophyta</taxon>
        <taxon>Tracheophyta</taxon>
        <taxon>Spermatophyta</taxon>
        <taxon>Magnoliopsida</taxon>
        <taxon>Liliopsida</taxon>
        <taxon>Poales</taxon>
        <taxon>Poaceae</taxon>
        <taxon>PACMAD clade</taxon>
        <taxon>Panicoideae</taxon>
        <taxon>Andropogonodae</taxon>
        <taxon>Andropogoneae</taxon>
        <taxon>Sorghinae</taxon>
        <taxon>Sorghum</taxon>
    </lineage>
</organism>
<dbReference type="GO" id="GO:0035556">
    <property type="term" value="P:intracellular signal transduction"/>
    <property type="evidence" value="ECO:0000318"/>
    <property type="project" value="GO_Central"/>
</dbReference>
<dbReference type="AlphaFoldDB" id="A0A1Z5RNY5"/>
<name>A0A1Z5RNY5_SORBI</name>
<dbReference type="InterPro" id="IPR016024">
    <property type="entry name" value="ARM-type_fold"/>
</dbReference>
<dbReference type="Proteomes" id="UP000000768">
    <property type="component" value="Chromosome 4"/>
</dbReference>
<gene>
    <name evidence="3" type="ORF">SORBI_3004G235750</name>
</gene>
<protein>
    <submittedName>
        <fullName evidence="3">Uncharacterized protein</fullName>
    </submittedName>
</protein>
<evidence type="ECO:0000313" key="3">
    <source>
        <dbReference type="EMBL" id="OQU85418.1"/>
    </source>
</evidence>
<reference evidence="4" key="2">
    <citation type="journal article" date="2018" name="Plant J.">
        <title>The Sorghum bicolor reference genome: improved assembly, gene annotations, a transcriptome atlas, and signatures of genome organization.</title>
        <authorList>
            <person name="McCormick R.F."/>
            <person name="Truong S.K."/>
            <person name="Sreedasyam A."/>
            <person name="Jenkins J."/>
            <person name="Shu S."/>
            <person name="Sims D."/>
            <person name="Kennedy M."/>
            <person name="Amirebrahimi M."/>
            <person name="Weers B.D."/>
            <person name="McKinley B."/>
            <person name="Mattison A."/>
            <person name="Morishige D.T."/>
            <person name="Grimwood J."/>
            <person name="Schmutz J."/>
            <person name="Mullet J.E."/>
        </authorList>
    </citation>
    <scope>NUCLEOTIDE SEQUENCE [LARGE SCALE GENOMIC DNA]</scope>
    <source>
        <strain evidence="4">cv. BTx623</strain>
    </source>
</reference>
<accession>A0A1Z5RNY5</accession>
<dbReference type="InterPro" id="IPR013878">
    <property type="entry name" value="Mo25"/>
</dbReference>
<dbReference type="SUPFAM" id="SSF48371">
    <property type="entry name" value="ARM repeat"/>
    <property type="match status" value="1"/>
</dbReference>
<evidence type="ECO:0000256" key="2">
    <source>
        <dbReference type="SAM" id="MobiDB-lite"/>
    </source>
</evidence>
<evidence type="ECO:0000256" key="1">
    <source>
        <dbReference type="ARBA" id="ARBA00011012"/>
    </source>
</evidence>
<dbReference type="InterPro" id="IPR011989">
    <property type="entry name" value="ARM-like"/>
</dbReference>
<comment type="similarity">
    <text evidence="1">Belongs to the Mo25 family.</text>
</comment>
<dbReference type="InParanoid" id="A0A1Z5RNY5"/>
<evidence type="ECO:0000313" key="4">
    <source>
        <dbReference type="Proteomes" id="UP000000768"/>
    </source>
</evidence>
<dbReference type="PANTHER" id="PTHR10182:SF25">
    <property type="entry name" value="MO25-LIKE PROTEIN"/>
    <property type="match status" value="1"/>
</dbReference>